<feature type="region of interest" description="Disordered" evidence="3">
    <location>
        <begin position="41"/>
        <end position="84"/>
    </location>
</feature>
<proteinExistence type="predicted"/>
<evidence type="ECO:0000256" key="1">
    <source>
        <dbReference type="ARBA" id="ARBA00023013"/>
    </source>
</evidence>
<name>A0AAV3NM56_LITER</name>
<keyword evidence="1" id="KW-0649">Protein kinase inhibitor</keyword>
<accession>A0AAV3NM56</accession>
<reference evidence="4 5" key="1">
    <citation type="submission" date="2024-01" db="EMBL/GenBank/DDBJ databases">
        <title>The complete chloroplast genome sequence of Lithospermum erythrorhizon: insights into the phylogenetic relationship among Boraginaceae species and the maternal lineages of purple gromwells.</title>
        <authorList>
            <person name="Okada T."/>
            <person name="Watanabe K."/>
        </authorList>
    </citation>
    <scope>NUCLEOTIDE SEQUENCE [LARGE SCALE GENOMIC DNA]</scope>
</reference>
<dbReference type="Proteomes" id="UP001454036">
    <property type="component" value="Unassembled WGS sequence"/>
</dbReference>
<dbReference type="GO" id="GO:0032875">
    <property type="term" value="P:regulation of DNA endoreduplication"/>
    <property type="evidence" value="ECO:0007669"/>
    <property type="project" value="InterPro"/>
</dbReference>
<protein>
    <submittedName>
        <fullName evidence="4">Uncharacterized protein</fullName>
    </submittedName>
</protein>
<keyword evidence="2" id="KW-0131">Cell cycle</keyword>
<dbReference type="PANTHER" id="PTHR33142">
    <property type="entry name" value="CYCLIN-DEPENDENT PROTEIN KINASE INHIBITOR SMR13"/>
    <property type="match status" value="1"/>
</dbReference>
<keyword evidence="5" id="KW-1185">Reference proteome</keyword>
<gene>
    <name evidence="4" type="ORF">LIER_01499</name>
</gene>
<sequence length="124" mass="13706">MSTDPQLHPKILLQNNIGIESLSKASHGSVVAKDDNVFGTIQTRKASNDDDGDDEEEFHTPTSPKNIISKIVSCPPAPRKPARVPSCKRKLTFFEATERGEIETFFNMVDVIHSNGASKRRCLV</sequence>
<dbReference type="GO" id="GO:0004860">
    <property type="term" value="F:protein kinase inhibitor activity"/>
    <property type="evidence" value="ECO:0007669"/>
    <property type="project" value="UniProtKB-KW"/>
</dbReference>
<comment type="caution">
    <text evidence="4">The sequence shown here is derived from an EMBL/GenBank/DDBJ whole genome shotgun (WGS) entry which is preliminary data.</text>
</comment>
<dbReference type="PANTHER" id="PTHR33142:SF89">
    <property type="entry name" value="CYCLIN-DEPENDENT PROTEIN KINASE INHIBITOR SMR2"/>
    <property type="match status" value="1"/>
</dbReference>
<evidence type="ECO:0000313" key="5">
    <source>
        <dbReference type="Proteomes" id="UP001454036"/>
    </source>
</evidence>
<dbReference type="EMBL" id="BAABME010000145">
    <property type="protein sequence ID" value="GAA0140078.1"/>
    <property type="molecule type" value="Genomic_DNA"/>
</dbReference>
<evidence type="ECO:0000256" key="3">
    <source>
        <dbReference type="SAM" id="MobiDB-lite"/>
    </source>
</evidence>
<evidence type="ECO:0000313" key="4">
    <source>
        <dbReference type="EMBL" id="GAA0140078.1"/>
    </source>
</evidence>
<dbReference type="InterPro" id="IPR040389">
    <property type="entry name" value="SMR"/>
</dbReference>
<dbReference type="AlphaFoldDB" id="A0AAV3NM56"/>
<organism evidence="4 5">
    <name type="scientific">Lithospermum erythrorhizon</name>
    <name type="common">Purple gromwell</name>
    <name type="synonym">Lithospermum officinale var. erythrorhizon</name>
    <dbReference type="NCBI Taxonomy" id="34254"/>
    <lineage>
        <taxon>Eukaryota</taxon>
        <taxon>Viridiplantae</taxon>
        <taxon>Streptophyta</taxon>
        <taxon>Embryophyta</taxon>
        <taxon>Tracheophyta</taxon>
        <taxon>Spermatophyta</taxon>
        <taxon>Magnoliopsida</taxon>
        <taxon>eudicotyledons</taxon>
        <taxon>Gunneridae</taxon>
        <taxon>Pentapetalae</taxon>
        <taxon>asterids</taxon>
        <taxon>lamiids</taxon>
        <taxon>Boraginales</taxon>
        <taxon>Boraginaceae</taxon>
        <taxon>Boraginoideae</taxon>
        <taxon>Lithospermeae</taxon>
        <taxon>Lithospermum</taxon>
    </lineage>
</organism>
<evidence type="ECO:0000256" key="2">
    <source>
        <dbReference type="ARBA" id="ARBA00023306"/>
    </source>
</evidence>